<dbReference type="STRING" id="763406.A0A1E3NNI5"/>
<dbReference type="OrthoDB" id="409173at2759"/>
<feature type="transmembrane region" description="Helical" evidence="5">
    <location>
        <begin position="85"/>
        <end position="110"/>
    </location>
</feature>
<dbReference type="PANTHER" id="PTHR11706:SF29">
    <property type="entry name" value="IRON TRANSPORTER SMF3"/>
    <property type="match status" value="1"/>
</dbReference>
<feature type="transmembrane region" description="Helical" evidence="5">
    <location>
        <begin position="262"/>
        <end position="286"/>
    </location>
</feature>
<feature type="transmembrane region" description="Helical" evidence="5">
    <location>
        <begin position="116"/>
        <end position="136"/>
    </location>
</feature>
<feature type="transmembrane region" description="Helical" evidence="5">
    <location>
        <begin position="40"/>
        <end position="64"/>
    </location>
</feature>
<evidence type="ECO:0000313" key="7">
    <source>
        <dbReference type="Proteomes" id="UP000094455"/>
    </source>
</evidence>
<dbReference type="NCBIfam" id="TIGR01197">
    <property type="entry name" value="nramp"/>
    <property type="match status" value="1"/>
</dbReference>
<gene>
    <name evidence="6" type="ORF">PICMEDRAFT_30998</name>
</gene>
<evidence type="ECO:0000256" key="1">
    <source>
        <dbReference type="ARBA" id="ARBA00004141"/>
    </source>
</evidence>
<reference evidence="6 7" key="1">
    <citation type="journal article" date="2016" name="Proc. Natl. Acad. Sci. U.S.A.">
        <title>Comparative genomics of biotechnologically important yeasts.</title>
        <authorList>
            <person name="Riley R."/>
            <person name="Haridas S."/>
            <person name="Wolfe K.H."/>
            <person name="Lopes M.R."/>
            <person name="Hittinger C.T."/>
            <person name="Goeker M."/>
            <person name="Salamov A.A."/>
            <person name="Wisecaver J.H."/>
            <person name="Long T.M."/>
            <person name="Calvey C.H."/>
            <person name="Aerts A.L."/>
            <person name="Barry K.W."/>
            <person name="Choi C."/>
            <person name="Clum A."/>
            <person name="Coughlan A.Y."/>
            <person name="Deshpande S."/>
            <person name="Douglass A.P."/>
            <person name="Hanson S.J."/>
            <person name="Klenk H.-P."/>
            <person name="LaButti K.M."/>
            <person name="Lapidus A."/>
            <person name="Lindquist E.A."/>
            <person name="Lipzen A.M."/>
            <person name="Meier-Kolthoff J.P."/>
            <person name="Ohm R.A."/>
            <person name="Otillar R.P."/>
            <person name="Pangilinan J.L."/>
            <person name="Peng Y."/>
            <person name="Rokas A."/>
            <person name="Rosa C.A."/>
            <person name="Scheuner C."/>
            <person name="Sibirny A.A."/>
            <person name="Slot J.C."/>
            <person name="Stielow J.B."/>
            <person name="Sun H."/>
            <person name="Kurtzman C.P."/>
            <person name="Blackwell M."/>
            <person name="Grigoriev I.V."/>
            <person name="Jeffries T.W."/>
        </authorList>
    </citation>
    <scope>NUCLEOTIDE SEQUENCE [LARGE SCALE GENOMIC DNA]</scope>
    <source>
        <strain evidence="6 7">NRRL Y-2026</strain>
    </source>
</reference>
<feature type="transmembrane region" description="Helical" evidence="5">
    <location>
        <begin position="148"/>
        <end position="167"/>
    </location>
</feature>
<evidence type="ECO:0000256" key="4">
    <source>
        <dbReference type="ARBA" id="ARBA00023136"/>
    </source>
</evidence>
<dbReference type="GO" id="GO:0015086">
    <property type="term" value="F:cadmium ion transmembrane transporter activity"/>
    <property type="evidence" value="ECO:0007669"/>
    <property type="project" value="TreeGrafter"/>
</dbReference>
<dbReference type="GeneID" id="30179354"/>
<keyword evidence="7" id="KW-1185">Reference proteome</keyword>
<sequence>MCLDLKKLIKFVGPGLLVSCAYIDPGNYSTSTAAGAQFHYAHLFIILLSNVFAVILQCLCIKLGTVTGLDLAENCRKHLPHWLNITNYVLAEIAVVFTDLAEVVGSAIAFKILFDIPLQIGVVLTILDVLVIIFAYNPDGSMRHIRKFEIFVSTLVIMTFGCFVLLLSKVDINSKREIWEGFLPSKILFKEKNAIYLGLGIIGATVMPHSLYLGSNLVKPRLREFDMKYGSYNSEIDDRTNTVHKPSLNAINYCLNYSYIELILSLCTVAIFINSSILIVSAAALFGNPGADDADLLSIYDLLCHYLSNQAGLIFAFAMFFSAIAAGVICTMSGMIIAEGSVKWTLNPFLRRLVTRTISIIPCLFMALFSGRSGIANILNLSQVVLSLILPFVTAPLLYFTASKKIMSVKVTNSQENEHTQESENSALISHSGSLGIVDFSNSLSTNILGFVAWFTIGFLNVYLIIQWLRGEDIHF</sequence>
<feature type="transmembrane region" description="Helical" evidence="5">
    <location>
        <begin position="194"/>
        <end position="213"/>
    </location>
</feature>
<keyword evidence="3 5" id="KW-1133">Transmembrane helix</keyword>
<dbReference type="Proteomes" id="UP000094455">
    <property type="component" value="Unassembled WGS sequence"/>
</dbReference>
<evidence type="ECO:0000313" key="6">
    <source>
        <dbReference type="EMBL" id="ODQ47662.1"/>
    </source>
</evidence>
<feature type="transmembrane region" description="Helical" evidence="5">
    <location>
        <begin position="349"/>
        <end position="369"/>
    </location>
</feature>
<keyword evidence="4 5" id="KW-0472">Membrane</keyword>
<dbReference type="NCBIfam" id="NF037982">
    <property type="entry name" value="Nramp_1"/>
    <property type="match status" value="1"/>
</dbReference>
<protein>
    <submittedName>
        <fullName evidence="6">Uncharacterized protein</fullName>
    </submittedName>
</protein>
<proteinExistence type="predicted"/>
<keyword evidence="2 5" id="KW-0812">Transmembrane</keyword>
<dbReference type="AlphaFoldDB" id="A0A1E3NNI5"/>
<feature type="transmembrane region" description="Helical" evidence="5">
    <location>
        <begin position="381"/>
        <end position="400"/>
    </location>
</feature>
<evidence type="ECO:0000256" key="5">
    <source>
        <dbReference type="SAM" id="Phobius"/>
    </source>
</evidence>
<dbReference type="GO" id="GO:0005384">
    <property type="term" value="F:manganese ion transmembrane transporter activity"/>
    <property type="evidence" value="ECO:0007669"/>
    <property type="project" value="TreeGrafter"/>
</dbReference>
<dbReference type="GO" id="GO:0006879">
    <property type="term" value="P:intracellular iron ion homeostasis"/>
    <property type="evidence" value="ECO:0007669"/>
    <property type="project" value="EnsemblFungi"/>
</dbReference>
<evidence type="ECO:0000256" key="3">
    <source>
        <dbReference type="ARBA" id="ARBA00022989"/>
    </source>
</evidence>
<dbReference type="Pfam" id="PF01566">
    <property type="entry name" value="Nramp"/>
    <property type="match status" value="1"/>
</dbReference>
<feature type="transmembrane region" description="Helical" evidence="5">
    <location>
        <begin position="448"/>
        <end position="469"/>
    </location>
</feature>
<accession>A0A1E3NNI5</accession>
<evidence type="ECO:0000256" key="2">
    <source>
        <dbReference type="ARBA" id="ARBA00022692"/>
    </source>
</evidence>
<organism evidence="6 7">
    <name type="scientific">Pichia membranifaciens NRRL Y-2026</name>
    <dbReference type="NCBI Taxonomy" id="763406"/>
    <lineage>
        <taxon>Eukaryota</taxon>
        <taxon>Fungi</taxon>
        <taxon>Dikarya</taxon>
        <taxon>Ascomycota</taxon>
        <taxon>Saccharomycotina</taxon>
        <taxon>Pichiomycetes</taxon>
        <taxon>Pichiales</taxon>
        <taxon>Pichiaceae</taxon>
        <taxon>Pichia</taxon>
    </lineage>
</organism>
<dbReference type="EMBL" id="KV454002">
    <property type="protein sequence ID" value="ODQ47662.1"/>
    <property type="molecule type" value="Genomic_DNA"/>
</dbReference>
<dbReference type="GO" id="GO:0030026">
    <property type="term" value="P:intracellular manganese ion homeostasis"/>
    <property type="evidence" value="ECO:0007669"/>
    <property type="project" value="TreeGrafter"/>
</dbReference>
<feature type="transmembrane region" description="Helical" evidence="5">
    <location>
        <begin position="313"/>
        <end position="337"/>
    </location>
</feature>
<comment type="subcellular location">
    <subcellularLocation>
        <location evidence="1">Membrane</location>
        <topology evidence="1">Multi-pass membrane protein</topology>
    </subcellularLocation>
</comment>
<dbReference type="PANTHER" id="PTHR11706">
    <property type="entry name" value="SOLUTE CARRIER PROTEIN FAMILY 11 MEMBER"/>
    <property type="match status" value="1"/>
</dbReference>
<dbReference type="GO" id="GO:0034755">
    <property type="term" value="P:iron ion transmembrane transport"/>
    <property type="evidence" value="ECO:0007669"/>
    <property type="project" value="TreeGrafter"/>
</dbReference>
<dbReference type="GO" id="GO:0000329">
    <property type="term" value="C:fungal-type vacuole membrane"/>
    <property type="evidence" value="ECO:0007669"/>
    <property type="project" value="EnsemblFungi"/>
</dbReference>
<name>A0A1E3NNI5_9ASCO</name>
<dbReference type="RefSeq" id="XP_019018775.1">
    <property type="nucleotide sequence ID" value="XM_019162667.1"/>
</dbReference>
<dbReference type="InterPro" id="IPR001046">
    <property type="entry name" value="NRAMP_fam"/>
</dbReference>
<dbReference type="PRINTS" id="PR00447">
    <property type="entry name" value="NATRESASSCMP"/>
</dbReference>